<dbReference type="Proteomes" id="UP000821865">
    <property type="component" value="Chromosome 6"/>
</dbReference>
<protein>
    <submittedName>
        <fullName evidence="1">Uncharacterized protein</fullName>
    </submittedName>
</protein>
<accession>A0ACB8CJ58</accession>
<evidence type="ECO:0000313" key="1">
    <source>
        <dbReference type="EMBL" id="KAH7944897.1"/>
    </source>
</evidence>
<organism evidence="1 2">
    <name type="scientific">Dermacentor silvarum</name>
    <name type="common">Tick</name>
    <dbReference type="NCBI Taxonomy" id="543639"/>
    <lineage>
        <taxon>Eukaryota</taxon>
        <taxon>Metazoa</taxon>
        <taxon>Ecdysozoa</taxon>
        <taxon>Arthropoda</taxon>
        <taxon>Chelicerata</taxon>
        <taxon>Arachnida</taxon>
        <taxon>Acari</taxon>
        <taxon>Parasitiformes</taxon>
        <taxon>Ixodida</taxon>
        <taxon>Ixodoidea</taxon>
        <taxon>Ixodidae</taxon>
        <taxon>Rhipicephalinae</taxon>
        <taxon>Dermacentor</taxon>
    </lineage>
</organism>
<comment type="caution">
    <text evidence="1">The sequence shown here is derived from an EMBL/GenBank/DDBJ whole genome shotgun (WGS) entry which is preliminary data.</text>
</comment>
<reference evidence="1" key="1">
    <citation type="submission" date="2020-05" db="EMBL/GenBank/DDBJ databases">
        <title>Large-scale comparative analyses of tick genomes elucidate their genetic diversity and vector capacities.</title>
        <authorList>
            <person name="Jia N."/>
            <person name="Wang J."/>
            <person name="Shi W."/>
            <person name="Du L."/>
            <person name="Sun Y."/>
            <person name="Zhan W."/>
            <person name="Jiang J."/>
            <person name="Wang Q."/>
            <person name="Zhang B."/>
            <person name="Ji P."/>
            <person name="Sakyi L.B."/>
            <person name="Cui X."/>
            <person name="Yuan T."/>
            <person name="Jiang B."/>
            <person name="Yang W."/>
            <person name="Lam T.T.-Y."/>
            <person name="Chang Q."/>
            <person name="Ding S."/>
            <person name="Wang X."/>
            <person name="Zhu J."/>
            <person name="Ruan X."/>
            <person name="Zhao L."/>
            <person name="Wei J."/>
            <person name="Que T."/>
            <person name="Du C."/>
            <person name="Cheng J."/>
            <person name="Dai P."/>
            <person name="Han X."/>
            <person name="Huang E."/>
            <person name="Gao Y."/>
            <person name="Liu J."/>
            <person name="Shao H."/>
            <person name="Ye R."/>
            <person name="Li L."/>
            <person name="Wei W."/>
            <person name="Wang X."/>
            <person name="Wang C."/>
            <person name="Yang T."/>
            <person name="Huo Q."/>
            <person name="Li W."/>
            <person name="Guo W."/>
            <person name="Chen H."/>
            <person name="Zhou L."/>
            <person name="Ni X."/>
            <person name="Tian J."/>
            <person name="Zhou Y."/>
            <person name="Sheng Y."/>
            <person name="Liu T."/>
            <person name="Pan Y."/>
            <person name="Xia L."/>
            <person name="Li J."/>
            <person name="Zhao F."/>
            <person name="Cao W."/>
        </authorList>
    </citation>
    <scope>NUCLEOTIDE SEQUENCE</scope>
    <source>
        <strain evidence="1">Dsil-2018</strain>
    </source>
</reference>
<gene>
    <name evidence="1" type="ORF">HPB49_001678</name>
</gene>
<keyword evidence="2" id="KW-1185">Reference proteome</keyword>
<dbReference type="EMBL" id="CM023475">
    <property type="protein sequence ID" value="KAH7944897.1"/>
    <property type="molecule type" value="Genomic_DNA"/>
</dbReference>
<sequence length="122" mass="13488">MNTFLFSGDPMDFSIDFFSMAYSVYMYCLLGACVAISAPVGLLHAVGFGKTGIRSNSLAAWWQARWRGTPNKDDFFAKLQSWGATGFPGYYNIYFGFLGFALVGLIADNYDASAEMLPPEFL</sequence>
<evidence type="ECO:0000313" key="2">
    <source>
        <dbReference type="Proteomes" id="UP000821865"/>
    </source>
</evidence>
<name>A0ACB8CJ58_DERSI</name>
<proteinExistence type="predicted"/>